<feature type="domain" description="pPIWI-RE module N-terminal" evidence="1">
    <location>
        <begin position="19"/>
        <end position="361"/>
    </location>
</feature>
<accession>A0A367QEH8</accession>
<evidence type="ECO:0000259" key="1">
    <source>
        <dbReference type="Pfam" id="PF13111"/>
    </source>
</evidence>
<dbReference type="InterPro" id="IPR025085">
    <property type="entry name" value="pPIWI_RE_X"/>
</dbReference>
<dbReference type="AlphaFoldDB" id="A0A367QEH8"/>
<sequence>MIYNSIQLFALQVPTKISLPFDLYALTVPKDWKDLFCKLQKYKHGKNYVLPPIECLNQALTISIDDEILFPSANAFKLTAKTHWFYCKSNNISREHIVNIVKNWLNISFKDLDCLTTDDIQKIHSLSANDLEFQQIKIPETVWSIENGELKIDPLYYSLIPYLIVSAIVSEPLSLIDPTRDQVFEPLQFHECVVEKSNVQEIISWPPIIITKNKKKKDSEEKEKPTHYYSFLLRFAFHYNLNGEPYLTCDYGIRRWVSWELSYLSTGKTVYISPTNSKRFASCKLKYMGKQRGIDFEGNLVNLLQSLNFKDKFNAQDVFQTPYKNNDLAWGVVYGNTISRSHHAEDGLFPKDNAIFHKACLERIQNVLGEEFCFIEPYLRCDNDKLLKKPRSEYNKVKEFIKKHFASINTSPPFYIPPNLKLVLLSQSKEAEELIRPLAKKYGIDDVTIHSLGALGAEMSGKNWRTDCADRIKEFQKLLPPSPPSQKTLTLIEILPKKHFWKDARKDPKPCFRPALAMLGSVTDHFEPKDENDKGDLLTEAEFNDEITKLEAAQAAAKEQGKFVKKKSLKSNFSHRIESSLKSGLSMAGAYFYPTFEVENFPTDVASVGVYKIPFYIGEITKYLPVAVRMDKSGVTAKAYGCDEWLDFYLFQIKMASGAFESIEFNKKKVQNWVFNNLFQETKQPTIYCFDADNLRSHGLLFLQKKLWRKHFLAFDTSENPKNEDITFIPTSKYPHIRIANIIAPNTTEVPIYRACDEDGNLEGHTAGVFHPSSKGSECGYYYLSNQRPESRSGGILQESKLVPLAITKNDKTGKPKKPKPQAQGYNPRGVILSLTLQEADCFSDWATFVQCQRLYGMIQYLDATIFPEVLHRAVGLDAYRPIQAIREP</sequence>
<reference evidence="2" key="1">
    <citation type="submission" date="2016-04" db="EMBL/GenBank/DDBJ databases">
        <authorList>
            <person name="Tabuchi Yagui T.R."/>
        </authorList>
    </citation>
    <scope>NUCLEOTIDE SEQUENCE [LARGE SCALE GENOMIC DNA]</scope>
    <source>
        <strain evidence="2">NIES-26</strain>
    </source>
</reference>
<protein>
    <recommendedName>
        <fullName evidence="1">pPIWI-RE module N-terminal domain-containing protein</fullName>
    </recommendedName>
</protein>
<dbReference type="Pfam" id="PF13111">
    <property type="entry name" value="pPIWI_RE_X"/>
    <property type="match status" value="1"/>
</dbReference>
<evidence type="ECO:0000313" key="3">
    <source>
        <dbReference type="Proteomes" id="UP000252107"/>
    </source>
</evidence>
<dbReference type="Proteomes" id="UP000252107">
    <property type="component" value="Unassembled WGS sequence"/>
</dbReference>
<name>A0A367QEH8_9NOSO</name>
<dbReference type="EMBL" id="LXQD01000325">
    <property type="protein sequence ID" value="RCJ22529.1"/>
    <property type="molecule type" value="Genomic_DNA"/>
</dbReference>
<proteinExistence type="predicted"/>
<organism evidence="2 3">
    <name type="scientific">Nostoc minutum NIES-26</name>
    <dbReference type="NCBI Taxonomy" id="1844469"/>
    <lineage>
        <taxon>Bacteria</taxon>
        <taxon>Bacillati</taxon>
        <taxon>Cyanobacteriota</taxon>
        <taxon>Cyanophyceae</taxon>
        <taxon>Nostocales</taxon>
        <taxon>Nostocaceae</taxon>
        <taxon>Nostoc</taxon>
    </lineage>
</organism>
<comment type="caution">
    <text evidence="2">The sequence shown here is derived from an EMBL/GenBank/DDBJ whole genome shotgun (WGS) entry which is preliminary data.</text>
</comment>
<gene>
    <name evidence="2" type="ORF">A6770_29675</name>
</gene>
<evidence type="ECO:0000313" key="2">
    <source>
        <dbReference type="EMBL" id="RCJ22529.1"/>
    </source>
</evidence>
<keyword evidence="3" id="KW-1185">Reference proteome</keyword>